<dbReference type="OrthoDB" id="3249498at2759"/>
<dbReference type="Proteomes" id="UP000886523">
    <property type="component" value="Unassembled WGS sequence"/>
</dbReference>
<dbReference type="EMBL" id="MU128966">
    <property type="protein sequence ID" value="KAF9513954.1"/>
    <property type="molecule type" value="Genomic_DNA"/>
</dbReference>
<name>A0A9P6DWP2_9AGAM</name>
<proteinExistence type="predicted"/>
<organism evidence="1 2">
    <name type="scientific">Hydnum rufescens UP504</name>
    <dbReference type="NCBI Taxonomy" id="1448309"/>
    <lineage>
        <taxon>Eukaryota</taxon>
        <taxon>Fungi</taxon>
        <taxon>Dikarya</taxon>
        <taxon>Basidiomycota</taxon>
        <taxon>Agaricomycotina</taxon>
        <taxon>Agaricomycetes</taxon>
        <taxon>Cantharellales</taxon>
        <taxon>Hydnaceae</taxon>
        <taxon>Hydnum</taxon>
    </lineage>
</organism>
<evidence type="ECO:0000313" key="2">
    <source>
        <dbReference type="Proteomes" id="UP000886523"/>
    </source>
</evidence>
<protein>
    <submittedName>
        <fullName evidence="1">Uncharacterized protein</fullName>
    </submittedName>
</protein>
<accession>A0A9P6DWP2</accession>
<reference evidence="1" key="1">
    <citation type="journal article" date="2020" name="Nat. Commun.">
        <title>Large-scale genome sequencing of mycorrhizal fungi provides insights into the early evolution of symbiotic traits.</title>
        <authorList>
            <person name="Miyauchi S."/>
            <person name="Kiss E."/>
            <person name="Kuo A."/>
            <person name="Drula E."/>
            <person name="Kohler A."/>
            <person name="Sanchez-Garcia M."/>
            <person name="Morin E."/>
            <person name="Andreopoulos B."/>
            <person name="Barry K.W."/>
            <person name="Bonito G."/>
            <person name="Buee M."/>
            <person name="Carver A."/>
            <person name="Chen C."/>
            <person name="Cichocki N."/>
            <person name="Clum A."/>
            <person name="Culley D."/>
            <person name="Crous P.W."/>
            <person name="Fauchery L."/>
            <person name="Girlanda M."/>
            <person name="Hayes R.D."/>
            <person name="Keri Z."/>
            <person name="LaButti K."/>
            <person name="Lipzen A."/>
            <person name="Lombard V."/>
            <person name="Magnuson J."/>
            <person name="Maillard F."/>
            <person name="Murat C."/>
            <person name="Nolan M."/>
            <person name="Ohm R.A."/>
            <person name="Pangilinan J."/>
            <person name="Pereira M.F."/>
            <person name="Perotto S."/>
            <person name="Peter M."/>
            <person name="Pfister S."/>
            <person name="Riley R."/>
            <person name="Sitrit Y."/>
            <person name="Stielow J.B."/>
            <person name="Szollosi G."/>
            <person name="Zifcakova L."/>
            <person name="Stursova M."/>
            <person name="Spatafora J.W."/>
            <person name="Tedersoo L."/>
            <person name="Vaario L.M."/>
            <person name="Yamada A."/>
            <person name="Yan M."/>
            <person name="Wang P."/>
            <person name="Xu J."/>
            <person name="Bruns T."/>
            <person name="Baldrian P."/>
            <person name="Vilgalys R."/>
            <person name="Dunand C."/>
            <person name="Henrissat B."/>
            <person name="Grigoriev I.V."/>
            <person name="Hibbett D."/>
            <person name="Nagy L.G."/>
            <person name="Martin F.M."/>
        </authorList>
    </citation>
    <scope>NUCLEOTIDE SEQUENCE</scope>
    <source>
        <strain evidence="1">UP504</strain>
    </source>
</reference>
<sequence length="150" mass="16346">MAPTPSEVSPTHSSGFASPINRSVHPESVFFHEAVYVSTAFIWGSELVTTPHRLAVFTDSLNAIQIFRALHADSLCNPILFLAVEVILDAGVDLCVFHIPTSDNFVADGLSCHFYDVAVMYVSGPSVSTFIPPWDTLLDGIELHSGRSFH</sequence>
<gene>
    <name evidence="1" type="ORF">BS47DRAFT_1295577</name>
</gene>
<dbReference type="AlphaFoldDB" id="A0A9P6DWP2"/>
<comment type="caution">
    <text evidence="1">The sequence shown here is derived from an EMBL/GenBank/DDBJ whole genome shotgun (WGS) entry which is preliminary data.</text>
</comment>
<evidence type="ECO:0000313" key="1">
    <source>
        <dbReference type="EMBL" id="KAF9513954.1"/>
    </source>
</evidence>
<keyword evidence="2" id="KW-1185">Reference proteome</keyword>